<evidence type="ECO:0000256" key="1">
    <source>
        <dbReference type="ARBA" id="ARBA00004123"/>
    </source>
</evidence>
<dbReference type="PRINTS" id="PR00367">
    <property type="entry name" value="ETHRSPELEMNT"/>
</dbReference>
<organism evidence="7">
    <name type="scientific">Dendrobium officinale</name>
    <name type="common">Orchid</name>
    <dbReference type="NCBI Taxonomy" id="142615"/>
    <lineage>
        <taxon>Eukaryota</taxon>
        <taxon>Viridiplantae</taxon>
        <taxon>Streptophyta</taxon>
        <taxon>Embryophyta</taxon>
        <taxon>Tracheophyta</taxon>
        <taxon>Spermatophyta</taxon>
        <taxon>Magnoliopsida</taxon>
        <taxon>Liliopsida</taxon>
        <taxon>Asparagales</taxon>
        <taxon>Orchidaceae</taxon>
        <taxon>Epidendroideae</taxon>
        <taxon>Malaxideae</taxon>
        <taxon>Dendrobiinae</taxon>
        <taxon>Dendrobium</taxon>
    </lineage>
</organism>
<comment type="subcellular location">
    <subcellularLocation>
        <location evidence="1">Nucleus</location>
    </subcellularLocation>
</comment>
<feature type="domain" description="AP2/ERF" evidence="6">
    <location>
        <begin position="116"/>
        <end position="173"/>
    </location>
</feature>
<proteinExistence type="evidence at transcript level"/>
<keyword evidence="5" id="KW-0539">Nucleus</keyword>
<evidence type="ECO:0000259" key="6">
    <source>
        <dbReference type="PROSITE" id="PS51032"/>
    </source>
</evidence>
<dbReference type="GO" id="GO:0005634">
    <property type="term" value="C:nucleus"/>
    <property type="evidence" value="ECO:0007669"/>
    <property type="project" value="UniProtKB-SubCell"/>
</dbReference>
<accession>A0A1S6YFP9</accession>
<dbReference type="PANTHER" id="PTHR31190:SF181">
    <property type="entry name" value="OS02G0764700 PROTEIN"/>
    <property type="match status" value="1"/>
</dbReference>
<evidence type="ECO:0000256" key="5">
    <source>
        <dbReference type="ARBA" id="ARBA00023242"/>
    </source>
</evidence>
<keyword evidence="2" id="KW-0805">Transcription regulation</keyword>
<dbReference type="SUPFAM" id="SSF54171">
    <property type="entry name" value="DNA-binding domain"/>
    <property type="match status" value="1"/>
</dbReference>
<reference evidence="7" key="1">
    <citation type="submission" date="2016-04" db="EMBL/GenBank/DDBJ databases">
        <authorList>
            <person name="Evans L.H."/>
            <person name="Alamgir A."/>
            <person name="Owens N."/>
            <person name="Weber N.D."/>
            <person name="Virtaneva K."/>
            <person name="Barbian K."/>
            <person name="Babar A."/>
            <person name="Rosenke K."/>
        </authorList>
    </citation>
    <scope>NUCLEOTIDE SEQUENCE</scope>
</reference>
<dbReference type="GO" id="GO:0009873">
    <property type="term" value="P:ethylene-activated signaling pathway"/>
    <property type="evidence" value="ECO:0007669"/>
    <property type="project" value="InterPro"/>
</dbReference>
<evidence type="ECO:0000256" key="2">
    <source>
        <dbReference type="ARBA" id="ARBA00023015"/>
    </source>
</evidence>
<evidence type="ECO:0000256" key="3">
    <source>
        <dbReference type="ARBA" id="ARBA00023125"/>
    </source>
</evidence>
<dbReference type="InterPro" id="IPR016177">
    <property type="entry name" value="DNA-bd_dom_sf"/>
</dbReference>
<dbReference type="InterPro" id="IPR001471">
    <property type="entry name" value="AP2/ERF_dom"/>
</dbReference>
<evidence type="ECO:0000256" key="4">
    <source>
        <dbReference type="ARBA" id="ARBA00023163"/>
    </source>
</evidence>
<dbReference type="AlphaFoldDB" id="A0A1S6YFP9"/>
<dbReference type="Pfam" id="PF00847">
    <property type="entry name" value="AP2"/>
    <property type="match status" value="1"/>
</dbReference>
<dbReference type="InterPro" id="IPR044808">
    <property type="entry name" value="ERF_plant"/>
</dbReference>
<evidence type="ECO:0000313" key="7">
    <source>
        <dbReference type="EMBL" id="AQX44096.1"/>
    </source>
</evidence>
<dbReference type="CDD" id="cd00018">
    <property type="entry name" value="AP2"/>
    <property type="match status" value="1"/>
</dbReference>
<sequence length="232" mass="25730">MAFNQQLNFDNSQLHFPASLSPMQSTPLPSISSRRLSHDQENTIIVDALVHVLSGEPKQTAPAISFPLAADLPRCQVCGIGNDGCLGCHFFESTPAEKAEGGGIRERIRRRKKKNQYRGVRQRPWGKWAAEIRDPRRAVRKWLGTFETAEEAARAYDNAAIEFRGARAKLNFPFPDQNSTGRQRSAVAAAADSPLATTVARGSAEEMGGFWDGLQELIKIDDMEPSDNWMMS</sequence>
<dbReference type="PANTHER" id="PTHR31190">
    <property type="entry name" value="DNA-BINDING DOMAIN"/>
    <property type="match status" value="1"/>
</dbReference>
<keyword evidence="4" id="KW-0804">Transcription</keyword>
<name>A0A1S6YFP9_DENOF</name>
<dbReference type="PROSITE" id="PS51032">
    <property type="entry name" value="AP2_ERF"/>
    <property type="match status" value="1"/>
</dbReference>
<dbReference type="Gene3D" id="3.30.730.10">
    <property type="entry name" value="AP2/ERF domain"/>
    <property type="match status" value="1"/>
</dbReference>
<dbReference type="GO" id="GO:0003700">
    <property type="term" value="F:DNA-binding transcription factor activity"/>
    <property type="evidence" value="ECO:0007669"/>
    <property type="project" value="InterPro"/>
</dbReference>
<dbReference type="GO" id="GO:0003677">
    <property type="term" value="F:DNA binding"/>
    <property type="evidence" value="ECO:0007669"/>
    <property type="project" value="UniProtKB-KW"/>
</dbReference>
<dbReference type="SMART" id="SM00380">
    <property type="entry name" value="AP2"/>
    <property type="match status" value="1"/>
</dbReference>
<dbReference type="EMBL" id="KX130318">
    <property type="protein sequence ID" value="AQX44096.1"/>
    <property type="molecule type" value="mRNA"/>
</dbReference>
<protein>
    <recommendedName>
        <fullName evidence="6">AP2/ERF domain-containing protein</fullName>
    </recommendedName>
</protein>
<dbReference type="FunFam" id="3.30.730.10:FF:000001">
    <property type="entry name" value="Ethylene-responsive transcription factor 2"/>
    <property type="match status" value="1"/>
</dbReference>
<keyword evidence="3" id="KW-0238">DNA-binding</keyword>
<dbReference type="InterPro" id="IPR036955">
    <property type="entry name" value="AP2/ERF_dom_sf"/>
</dbReference>
<reference evidence="7" key="2">
    <citation type="journal article" date="2017" name="Plant J.">
        <title>Concomitant loss of NDH complex-related genes within chloroplast and nuclear genomes in some orchids.</title>
        <authorList>
            <person name="Lin C.S."/>
            <person name="Chen J.J."/>
            <person name="Chiu C.C."/>
            <person name="Hsiao H.C."/>
            <person name="Yang C.J."/>
            <person name="Jin X.H."/>
            <person name="Leebens-Mack J."/>
            <person name="dePamphilis C.W."/>
            <person name="Huang Y.T."/>
            <person name="Yang L.H."/>
            <person name="Chang W.J."/>
            <person name="Kui L."/>
            <person name="Wong G.K."/>
            <person name="Hu J.M."/>
            <person name="Wang W."/>
            <person name="Shih M.C."/>
        </authorList>
    </citation>
    <scope>NUCLEOTIDE SEQUENCE</scope>
</reference>